<accession>A0A1G7C1R5</accession>
<keyword evidence="3" id="KW-1185">Reference proteome</keyword>
<dbReference type="Gene3D" id="2.40.50.100">
    <property type="match status" value="1"/>
</dbReference>
<dbReference type="Gene3D" id="2.40.420.20">
    <property type="match status" value="1"/>
</dbReference>
<dbReference type="RefSeq" id="WP_091868040.1">
    <property type="nucleotide sequence ID" value="NZ_FNAO01000004.1"/>
</dbReference>
<sequence>MRLFKLCNLFPVISVLTLVTASCGGDKNQASNSEKPAIEVEAVLVKIQDISEYQNFNGTTQYQKKESLRANVTGYIAYLPYERGNEVQRGGTFATVRTMEQNALADAVKIDSSLAQFVKPLSITSNASGIITKLNVVKGDYVAEGDVLAVIAQPKTLVVKVNVPFSEKNDMEVGTPCQIMIPGQNTIQAQVTSRLPVIDSVNQTQAFLIALPNSQLPERLNVNVRTVLKQDSTALGIPHKALQTNELMTDFWVMKIFNDTLAIKETVRPLLQNDSVVQFSSKNVKKGDYVVTEGSYQMQDSTKVKIMK</sequence>
<dbReference type="AlphaFoldDB" id="A0A1G7C1R5"/>
<dbReference type="GO" id="GO:1990281">
    <property type="term" value="C:efflux pump complex"/>
    <property type="evidence" value="ECO:0007669"/>
    <property type="project" value="TreeGrafter"/>
</dbReference>
<dbReference type="GO" id="GO:0015562">
    <property type="term" value="F:efflux transmembrane transporter activity"/>
    <property type="evidence" value="ECO:0007669"/>
    <property type="project" value="TreeGrafter"/>
</dbReference>
<dbReference type="Proteomes" id="UP000199109">
    <property type="component" value="Unassembled WGS sequence"/>
</dbReference>
<evidence type="ECO:0000313" key="3">
    <source>
        <dbReference type="Proteomes" id="UP000199109"/>
    </source>
</evidence>
<feature type="chain" id="PRO_5011763914" evidence="1">
    <location>
        <begin position="22"/>
        <end position="308"/>
    </location>
</feature>
<feature type="signal peptide" evidence="1">
    <location>
        <begin position="1"/>
        <end position="21"/>
    </location>
</feature>
<dbReference type="STRING" id="641691.SAMN05421636_104385"/>
<dbReference type="OrthoDB" id="1435302at2"/>
<evidence type="ECO:0000256" key="1">
    <source>
        <dbReference type="SAM" id="SignalP"/>
    </source>
</evidence>
<gene>
    <name evidence="2" type="ORF">SAMN05421636_104385</name>
</gene>
<dbReference type="PANTHER" id="PTHR30469">
    <property type="entry name" value="MULTIDRUG RESISTANCE PROTEIN MDTA"/>
    <property type="match status" value="1"/>
</dbReference>
<dbReference type="SUPFAM" id="SSF111369">
    <property type="entry name" value="HlyD-like secretion proteins"/>
    <property type="match status" value="1"/>
</dbReference>
<name>A0A1G7C1R5_9FLAO</name>
<dbReference type="EMBL" id="FNAO01000004">
    <property type="protein sequence ID" value="SDE33304.1"/>
    <property type="molecule type" value="Genomic_DNA"/>
</dbReference>
<organism evidence="2 3">
    <name type="scientific">Pricia antarctica</name>
    <dbReference type="NCBI Taxonomy" id="641691"/>
    <lineage>
        <taxon>Bacteria</taxon>
        <taxon>Pseudomonadati</taxon>
        <taxon>Bacteroidota</taxon>
        <taxon>Flavobacteriia</taxon>
        <taxon>Flavobacteriales</taxon>
        <taxon>Flavobacteriaceae</taxon>
        <taxon>Pricia</taxon>
    </lineage>
</organism>
<proteinExistence type="predicted"/>
<reference evidence="2 3" key="1">
    <citation type="submission" date="2016-10" db="EMBL/GenBank/DDBJ databases">
        <authorList>
            <person name="de Groot N.N."/>
        </authorList>
    </citation>
    <scope>NUCLEOTIDE SEQUENCE [LARGE SCALE GENOMIC DNA]</scope>
    <source>
        <strain evidence="2 3">DSM 23421</strain>
    </source>
</reference>
<dbReference type="PROSITE" id="PS51257">
    <property type="entry name" value="PROKAR_LIPOPROTEIN"/>
    <property type="match status" value="1"/>
</dbReference>
<keyword evidence="1" id="KW-0732">Signal</keyword>
<dbReference type="PANTHER" id="PTHR30469:SF33">
    <property type="entry name" value="SLR1207 PROTEIN"/>
    <property type="match status" value="1"/>
</dbReference>
<protein>
    <submittedName>
        <fullName evidence="2">HlyD family secretion protein</fullName>
    </submittedName>
</protein>
<evidence type="ECO:0000313" key="2">
    <source>
        <dbReference type="EMBL" id="SDE33304.1"/>
    </source>
</evidence>